<protein>
    <submittedName>
        <fullName evidence="3">Uncharacterized protein</fullName>
    </submittedName>
</protein>
<dbReference type="HOGENOM" id="CLU_179877_0_0_9"/>
<organism evidence="3 4">
    <name type="scientific">Dorea longicatena DSM 13814</name>
    <dbReference type="NCBI Taxonomy" id="411462"/>
    <lineage>
        <taxon>Bacteria</taxon>
        <taxon>Bacillati</taxon>
        <taxon>Bacillota</taxon>
        <taxon>Clostridia</taxon>
        <taxon>Lachnospirales</taxon>
        <taxon>Lachnospiraceae</taxon>
        <taxon>Dorea</taxon>
    </lineage>
</organism>
<comment type="caution">
    <text evidence="3">The sequence shown here is derived from an EMBL/GenBank/DDBJ whole genome shotgun (WGS) entry which is preliminary data.</text>
</comment>
<reference evidence="3 4" key="2">
    <citation type="submission" date="2007-04" db="EMBL/GenBank/DDBJ databases">
        <title>Draft genome sequence of Dorea longicatena (DSM 13814).</title>
        <authorList>
            <person name="Sudarsanam P."/>
            <person name="Ley R."/>
            <person name="Guruge J."/>
            <person name="Turnbaugh P.J."/>
            <person name="Mahowald M."/>
            <person name="Liep D."/>
            <person name="Gordon J."/>
        </authorList>
    </citation>
    <scope>NUCLEOTIDE SEQUENCE [LARGE SCALE GENOMIC DNA]</scope>
    <source>
        <strain evidence="3 4">DSM 13814</strain>
    </source>
</reference>
<evidence type="ECO:0000256" key="1">
    <source>
        <dbReference type="SAM" id="MobiDB-lite"/>
    </source>
</evidence>
<dbReference type="AlphaFoldDB" id="A6BKI7"/>
<proteinExistence type="predicted"/>
<feature type="region of interest" description="Disordered" evidence="1">
    <location>
        <begin position="69"/>
        <end position="101"/>
    </location>
</feature>
<accession>A6BKI7</accession>
<keyword evidence="2" id="KW-0472">Membrane</keyword>
<name>A6BKI7_9FIRM</name>
<gene>
    <name evidence="3" type="ORF">DORLON_02839</name>
</gene>
<feature type="compositionally biased region" description="Polar residues" evidence="1">
    <location>
        <begin position="88"/>
        <end position="101"/>
    </location>
</feature>
<evidence type="ECO:0000313" key="4">
    <source>
        <dbReference type="Proteomes" id="UP000004016"/>
    </source>
</evidence>
<sequence>MIIMKNAKRILALAAAILLFGMYLSTLIFALIGSPHSIDLLWASIACTIVLPVLLYGYMLVFKLTRHNTPSDDSADSFHSHSSDDISKLSQSHDQASDDTI</sequence>
<dbReference type="Proteomes" id="UP000004016">
    <property type="component" value="Unassembled WGS sequence"/>
</dbReference>
<reference evidence="3 4" key="1">
    <citation type="submission" date="2007-03" db="EMBL/GenBank/DDBJ databases">
        <authorList>
            <person name="Fulton L."/>
            <person name="Clifton S."/>
            <person name="Fulton B."/>
            <person name="Xu J."/>
            <person name="Minx P."/>
            <person name="Pepin K.H."/>
            <person name="Johnson M."/>
            <person name="Thiruvilangam P."/>
            <person name="Bhonagiri V."/>
            <person name="Nash W.E."/>
            <person name="Mardis E.R."/>
            <person name="Wilson R.K."/>
        </authorList>
    </citation>
    <scope>NUCLEOTIDE SEQUENCE [LARGE SCALE GENOMIC DNA]</scope>
    <source>
        <strain evidence="3 4">DSM 13814</strain>
    </source>
</reference>
<dbReference type="EMBL" id="AAXB02000023">
    <property type="protein sequence ID" value="EDM61804.1"/>
    <property type="molecule type" value="Genomic_DNA"/>
</dbReference>
<dbReference type="eggNOG" id="ENOG50339R7">
    <property type="taxonomic scope" value="Bacteria"/>
</dbReference>
<feature type="transmembrane region" description="Helical" evidence="2">
    <location>
        <begin position="40"/>
        <end position="61"/>
    </location>
</feature>
<keyword evidence="2" id="KW-0812">Transmembrane</keyword>
<feature type="compositionally biased region" description="Basic and acidic residues" evidence="1">
    <location>
        <begin position="76"/>
        <end position="87"/>
    </location>
</feature>
<evidence type="ECO:0000256" key="2">
    <source>
        <dbReference type="SAM" id="Phobius"/>
    </source>
</evidence>
<keyword evidence="2" id="KW-1133">Transmembrane helix</keyword>
<evidence type="ECO:0000313" key="3">
    <source>
        <dbReference type="EMBL" id="EDM61804.1"/>
    </source>
</evidence>